<keyword evidence="12" id="KW-1185">Reference proteome</keyword>
<evidence type="ECO:0000256" key="5">
    <source>
        <dbReference type="ARBA" id="ARBA00022692"/>
    </source>
</evidence>
<dbReference type="GO" id="GO:0016020">
    <property type="term" value="C:membrane"/>
    <property type="evidence" value="ECO:0007669"/>
    <property type="project" value="UniProtKB-SubCell"/>
</dbReference>
<gene>
    <name evidence="11" type="ORF">WMY93_011187</name>
</gene>
<dbReference type="InterPro" id="IPR002495">
    <property type="entry name" value="Glyco_trans_8"/>
</dbReference>
<dbReference type="GO" id="GO:0008194">
    <property type="term" value="F:UDP-glycosyltransferase activity"/>
    <property type="evidence" value="ECO:0007669"/>
    <property type="project" value="UniProtKB-ARBA"/>
</dbReference>
<dbReference type="Gene3D" id="3.90.550.10">
    <property type="entry name" value="Spore Coat Polysaccharide Biosynthesis Protein SpsA, Chain A"/>
    <property type="match status" value="1"/>
</dbReference>
<dbReference type="Proteomes" id="UP001460270">
    <property type="component" value="Unassembled WGS sequence"/>
</dbReference>
<protein>
    <recommendedName>
        <fullName evidence="10">Glycosyltransferase 8 domain-containing protein 1</fullName>
    </recommendedName>
</protein>
<dbReference type="EMBL" id="JBBPFD010000008">
    <property type="protein sequence ID" value="KAK7915426.1"/>
    <property type="molecule type" value="Genomic_DNA"/>
</dbReference>
<comment type="similarity">
    <text evidence="2">Belongs to the glycosyltransferase 8 family.</text>
</comment>
<evidence type="ECO:0000313" key="12">
    <source>
        <dbReference type="Proteomes" id="UP001460270"/>
    </source>
</evidence>
<sequence length="369" mass="41674">MTLRKVNLVILVLLAVAFLIIVQRNLLNLSDFLHKENPDAGVVLPFESELSQNLRPDLRLRSGDEIPVLITAAEDRLGAAVTAINSVHSNTKANVVFTIVTLNHTVQHLKTWLDESKLKDIKHKIVIFDPEQLKGKISQESNSVEAAKPLAFARFYLPLYFPEAEKAIYLDDDVVVQGDIQELFETNIKLGQAAAFSDDCDSSSAKGIVRGAGTQNNYMGFLDFRKESIKKLGLRANTCSFNPGVFIANVTEWRNQNITGQLEHWMQLNTQEDLYSKTLGDSVIAPPLLIVFYKRHTAIDPMWHIRHLGSTGAANRYSSQFVKAAKLLHWNGHYKPWGRGAAFTDLWDLWYVQDPTGNFHPIRRHEDNE</sequence>
<comment type="subcellular location">
    <subcellularLocation>
        <location evidence="1">Membrane</location>
        <topology evidence="1">Single-pass type II membrane protein</topology>
    </subcellularLocation>
</comment>
<evidence type="ECO:0000256" key="1">
    <source>
        <dbReference type="ARBA" id="ARBA00004606"/>
    </source>
</evidence>
<evidence type="ECO:0000313" key="11">
    <source>
        <dbReference type="EMBL" id="KAK7915426.1"/>
    </source>
</evidence>
<keyword evidence="7" id="KW-1133">Transmembrane helix</keyword>
<evidence type="ECO:0000256" key="9">
    <source>
        <dbReference type="ARBA" id="ARBA00023180"/>
    </source>
</evidence>
<keyword evidence="6" id="KW-0735">Signal-anchor</keyword>
<name>A0AAW0P7Q3_9GOBI</name>
<keyword evidence="8" id="KW-0472">Membrane</keyword>
<evidence type="ECO:0000256" key="10">
    <source>
        <dbReference type="ARBA" id="ARBA00041022"/>
    </source>
</evidence>
<dbReference type="GO" id="GO:0005794">
    <property type="term" value="C:Golgi apparatus"/>
    <property type="evidence" value="ECO:0007669"/>
    <property type="project" value="TreeGrafter"/>
</dbReference>
<dbReference type="InterPro" id="IPR050748">
    <property type="entry name" value="Glycosyltrans_8_dom-fam"/>
</dbReference>
<keyword evidence="3" id="KW-0328">Glycosyltransferase</keyword>
<dbReference type="SUPFAM" id="SSF53448">
    <property type="entry name" value="Nucleotide-diphospho-sugar transferases"/>
    <property type="match status" value="1"/>
</dbReference>
<evidence type="ECO:0000256" key="7">
    <source>
        <dbReference type="ARBA" id="ARBA00022989"/>
    </source>
</evidence>
<evidence type="ECO:0000256" key="6">
    <source>
        <dbReference type="ARBA" id="ARBA00022968"/>
    </source>
</evidence>
<evidence type="ECO:0000256" key="4">
    <source>
        <dbReference type="ARBA" id="ARBA00022679"/>
    </source>
</evidence>
<accession>A0AAW0P7Q3</accession>
<dbReference type="AlphaFoldDB" id="A0AAW0P7Q3"/>
<dbReference type="InterPro" id="IPR029044">
    <property type="entry name" value="Nucleotide-diphossugar_trans"/>
</dbReference>
<reference evidence="12" key="1">
    <citation type="submission" date="2024-04" db="EMBL/GenBank/DDBJ databases">
        <title>Salinicola lusitanus LLJ914,a marine bacterium isolated from the Okinawa Trough.</title>
        <authorList>
            <person name="Li J."/>
        </authorList>
    </citation>
    <scope>NUCLEOTIDE SEQUENCE [LARGE SCALE GENOMIC DNA]</scope>
</reference>
<proteinExistence type="inferred from homology"/>
<evidence type="ECO:0000256" key="8">
    <source>
        <dbReference type="ARBA" id="ARBA00023136"/>
    </source>
</evidence>
<dbReference type="PANTHER" id="PTHR13778:SF3">
    <property type="entry name" value="GLYCOSYLTRANSFERASE 8 DOMAIN-CONTAINING PROTEIN 1"/>
    <property type="match status" value="1"/>
</dbReference>
<organism evidence="11 12">
    <name type="scientific">Mugilogobius chulae</name>
    <name type="common">yellowstripe goby</name>
    <dbReference type="NCBI Taxonomy" id="88201"/>
    <lineage>
        <taxon>Eukaryota</taxon>
        <taxon>Metazoa</taxon>
        <taxon>Chordata</taxon>
        <taxon>Craniata</taxon>
        <taxon>Vertebrata</taxon>
        <taxon>Euteleostomi</taxon>
        <taxon>Actinopterygii</taxon>
        <taxon>Neopterygii</taxon>
        <taxon>Teleostei</taxon>
        <taxon>Neoteleostei</taxon>
        <taxon>Acanthomorphata</taxon>
        <taxon>Gobiaria</taxon>
        <taxon>Gobiiformes</taxon>
        <taxon>Gobioidei</taxon>
        <taxon>Gobiidae</taxon>
        <taxon>Gobionellinae</taxon>
        <taxon>Mugilogobius</taxon>
    </lineage>
</organism>
<keyword evidence="4" id="KW-0808">Transferase</keyword>
<evidence type="ECO:0000256" key="2">
    <source>
        <dbReference type="ARBA" id="ARBA00006351"/>
    </source>
</evidence>
<evidence type="ECO:0000256" key="3">
    <source>
        <dbReference type="ARBA" id="ARBA00022676"/>
    </source>
</evidence>
<comment type="caution">
    <text evidence="11">The sequence shown here is derived from an EMBL/GenBank/DDBJ whole genome shotgun (WGS) entry which is preliminary data.</text>
</comment>
<keyword evidence="5" id="KW-0812">Transmembrane</keyword>
<dbReference type="Pfam" id="PF01501">
    <property type="entry name" value="Glyco_transf_8"/>
    <property type="match status" value="1"/>
</dbReference>
<keyword evidence="9" id="KW-0325">Glycoprotein</keyword>
<dbReference type="PANTHER" id="PTHR13778">
    <property type="entry name" value="GLYCOSYLTRANSFERASE 8 DOMAIN-CONTAINING PROTEIN"/>
    <property type="match status" value="1"/>
</dbReference>